<protein>
    <recommendedName>
        <fullName evidence="3">Transcriptional regulator, AbiEi antitoxin, Type IV TA system</fullName>
    </recommendedName>
</protein>
<evidence type="ECO:0000313" key="2">
    <source>
        <dbReference type="Proteomes" id="UP000886893"/>
    </source>
</evidence>
<reference evidence="1" key="2">
    <citation type="journal article" date="2021" name="PeerJ">
        <title>Extensive microbial diversity within the chicken gut microbiome revealed by metagenomics and culture.</title>
        <authorList>
            <person name="Gilroy R."/>
            <person name="Ravi A."/>
            <person name="Getino M."/>
            <person name="Pursley I."/>
            <person name="Horton D.L."/>
            <person name="Alikhan N.F."/>
            <person name="Baker D."/>
            <person name="Gharbi K."/>
            <person name="Hall N."/>
            <person name="Watson M."/>
            <person name="Adriaenssens E.M."/>
            <person name="Foster-Nyarko E."/>
            <person name="Jarju S."/>
            <person name="Secka A."/>
            <person name="Antonio M."/>
            <person name="Oren A."/>
            <person name="Chaudhuri R.R."/>
            <person name="La Ragione R."/>
            <person name="Hildebrand F."/>
            <person name="Pallen M.J."/>
        </authorList>
    </citation>
    <scope>NUCLEOTIDE SEQUENCE</scope>
    <source>
        <strain evidence="1">14508</strain>
    </source>
</reference>
<proteinExistence type="predicted"/>
<dbReference type="Proteomes" id="UP000886893">
    <property type="component" value="Unassembled WGS sequence"/>
</dbReference>
<evidence type="ECO:0008006" key="3">
    <source>
        <dbReference type="Google" id="ProtNLM"/>
    </source>
</evidence>
<organism evidence="1 2">
    <name type="scientific">Candidatus Caccosoma faecigallinarum</name>
    <dbReference type="NCBI Taxonomy" id="2840720"/>
    <lineage>
        <taxon>Bacteria</taxon>
        <taxon>Bacillati</taxon>
        <taxon>Bacillota</taxon>
        <taxon>Bacillota incertae sedis</taxon>
        <taxon>Candidatus Caccosoma</taxon>
    </lineage>
</organism>
<comment type="caution">
    <text evidence="1">The sequence shown here is derived from an EMBL/GenBank/DDBJ whole genome shotgun (WGS) entry which is preliminary data.</text>
</comment>
<dbReference type="EMBL" id="DVKI01000050">
    <property type="protein sequence ID" value="HIT17092.1"/>
    <property type="molecule type" value="Genomic_DNA"/>
</dbReference>
<gene>
    <name evidence="1" type="ORF">IAD04_01765</name>
</gene>
<name>A0A9D1G841_9FIRM</name>
<sequence length="195" mass="22507">MIITFQQLKESYSNLTDVKGKIARDIKKGKLFPLVKGIYETNSHAQGARLAQYIYGPSYLSFDYVLFVQSLIPETVYNTFTCATFNKKKRKTYTNKFGTFIYRDVPSAVYNLGVIAYQEEGYSFSMATAEKALCDKLYILPPVKTIKDLKQMLFEDLRIDKDKFNQLNMQDILDIAPFYHSTNLNLFSKYIKGAK</sequence>
<accession>A0A9D1G841</accession>
<reference evidence="1" key="1">
    <citation type="submission" date="2020-10" db="EMBL/GenBank/DDBJ databases">
        <authorList>
            <person name="Gilroy R."/>
        </authorList>
    </citation>
    <scope>NUCLEOTIDE SEQUENCE</scope>
    <source>
        <strain evidence="1">14508</strain>
    </source>
</reference>
<dbReference type="AlphaFoldDB" id="A0A9D1G841"/>
<evidence type="ECO:0000313" key="1">
    <source>
        <dbReference type="EMBL" id="HIT17092.1"/>
    </source>
</evidence>